<name>A0A382CB42_9ZZZZ</name>
<protein>
    <submittedName>
        <fullName evidence="3">Uncharacterized protein</fullName>
    </submittedName>
</protein>
<keyword evidence="2" id="KW-0472">Membrane</keyword>
<keyword evidence="2" id="KW-0812">Transmembrane</keyword>
<keyword evidence="1" id="KW-0175">Coiled coil</keyword>
<evidence type="ECO:0000313" key="3">
    <source>
        <dbReference type="EMBL" id="SVB23069.1"/>
    </source>
</evidence>
<dbReference type="AlphaFoldDB" id="A0A382CB42"/>
<evidence type="ECO:0000256" key="2">
    <source>
        <dbReference type="SAM" id="Phobius"/>
    </source>
</evidence>
<keyword evidence="2" id="KW-1133">Transmembrane helix</keyword>
<reference evidence="3" key="1">
    <citation type="submission" date="2018-05" db="EMBL/GenBank/DDBJ databases">
        <authorList>
            <person name="Lanie J.A."/>
            <person name="Ng W.-L."/>
            <person name="Kazmierczak K.M."/>
            <person name="Andrzejewski T.M."/>
            <person name="Davidsen T.M."/>
            <person name="Wayne K.J."/>
            <person name="Tettelin H."/>
            <person name="Glass J.I."/>
            <person name="Rusch D."/>
            <person name="Podicherti R."/>
            <person name="Tsui H.-C.T."/>
            <person name="Winkler M.E."/>
        </authorList>
    </citation>
    <scope>NUCLEOTIDE SEQUENCE</scope>
</reference>
<feature type="transmembrane region" description="Helical" evidence="2">
    <location>
        <begin position="29"/>
        <end position="51"/>
    </location>
</feature>
<organism evidence="3">
    <name type="scientific">marine metagenome</name>
    <dbReference type="NCBI Taxonomy" id="408172"/>
    <lineage>
        <taxon>unclassified sequences</taxon>
        <taxon>metagenomes</taxon>
        <taxon>ecological metagenomes</taxon>
    </lineage>
</organism>
<sequence>MKQNFILINLNQMESDQSRSARFRENLRWSILTILVLLLFGGNVFVWYMGINYDKLLQRKKSEITQIRDEISQLLKKGKNLSKQDILMLAELENNRFMWADCLQRLGNMTFIDMSLTGLKFKKTKLLIQGIASTYKGKKEFEQIENFIHTLNSDRDFSSNFVRLKLKHHELLKVRNQEIVSFEIEATLKSVPHILKQVKISAKKSSNIVNNNIKKENFQNES</sequence>
<feature type="coiled-coil region" evidence="1">
    <location>
        <begin position="57"/>
        <end position="84"/>
    </location>
</feature>
<gene>
    <name evidence="3" type="ORF">METZ01_LOCUS175923</name>
</gene>
<proteinExistence type="predicted"/>
<dbReference type="EMBL" id="UINC01033571">
    <property type="protein sequence ID" value="SVB23069.1"/>
    <property type="molecule type" value="Genomic_DNA"/>
</dbReference>
<accession>A0A382CB42</accession>
<evidence type="ECO:0000256" key="1">
    <source>
        <dbReference type="SAM" id="Coils"/>
    </source>
</evidence>